<evidence type="ECO:0000259" key="2">
    <source>
        <dbReference type="Pfam" id="PF22013"/>
    </source>
</evidence>
<sequence length="469" mass="52671">MFSELDAPKEITKPTLKTLNFIKENAALTSDQAALKASRNPEIDVHYAINQIAGRKIAQTKLPLWAKYDDIFYPVHLSLEQCSSQATAQYKASIVKKLIDSLGKNDENARTLVDLTGGFGVDCTILSDLFQKTIYFEQQPELASIVQHNMRILGKNNVYCFNTDSTTAISSVSSAPSLSANQNAQNTQSAQSTHKITMIYVDPARRNSHGSRTYAIEDCTPNVLLLKQQLLSIADFVMIKLSPMLDWRKTIADFKGNVSQLHIVSCENECKELLIILDNDIHTNVVINCVNDDQLTTFYAKYDLSSNRIEIISRNISNENNDYESRIVNDSSVNSLNDYSNNSLEYLKNYASYVYEPNASIMKSGCFELLTQLYEVKQISSNSHVFVSQNPIKQFPGKMLTITHICSMNKRDLKEALNGITYANIAVRNFPMSVDALRKKLRVKDGGQTRIIATTDSTNRHILIFAKAE</sequence>
<reference evidence="3 4" key="1">
    <citation type="submission" date="2016-10" db="EMBL/GenBank/DDBJ databases">
        <authorList>
            <person name="Varghese N."/>
        </authorList>
    </citation>
    <scope>NUCLEOTIDE SEQUENCE [LARGE SCALE GENOMIC DNA]</scope>
    <source>
        <strain evidence="3 4">KA00225</strain>
    </source>
</reference>
<dbReference type="EMBL" id="MNLH01000002">
    <property type="protein sequence ID" value="PNS43371.1"/>
    <property type="molecule type" value="Genomic_DNA"/>
</dbReference>
<evidence type="ECO:0000313" key="3">
    <source>
        <dbReference type="EMBL" id="PNS43371.1"/>
    </source>
</evidence>
<dbReference type="Gene3D" id="1.10.10.1110">
    <property type="entry name" value="Methyltransferase PG1098, N-terminal domain"/>
    <property type="match status" value="1"/>
</dbReference>
<dbReference type="Gene3D" id="3.40.50.150">
    <property type="entry name" value="Vaccinia Virus protein VP39"/>
    <property type="match status" value="1"/>
</dbReference>
<protein>
    <submittedName>
        <fullName evidence="3">SAM-dependent methyltransferase</fullName>
    </submittedName>
</protein>
<feature type="domain" description="THUMP-like" evidence="1">
    <location>
        <begin position="397"/>
        <end position="466"/>
    </location>
</feature>
<dbReference type="InterPro" id="IPR041497">
    <property type="entry name" value="Thump-like"/>
</dbReference>
<comment type="caution">
    <text evidence="3">The sequence shown here is derived from an EMBL/GenBank/DDBJ whole genome shotgun (WGS) entry which is preliminary data.</text>
</comment>
<evidence type="ECO:0000259" key="1">
    <source>
        <dbReference type="Pfam" id="PF18096"/>
    </source>
</evidence>
<dbReference type="Pfam" id="PF18096">
    <property type="entry name" value="Thump_like"/>
    <property type="match status" value="1"/>
</dbReference>
<keyword evidence="3" id="KW-0808">Transferase</keyword>
<gene>
    <name evidence="3" type="ORF">BFS05_01915</name>
</gene>
<name>A0A2K1SV15_GARVA</name>
<dbReference type="RefSeq" id="WP_103084374.1">
    <property type="nucleotide sequence ID" value="NZ_MNLH01000002.1"/>
</dbReference>
<proteinExistence type="predicted"/>
<accession>A0A2K1SV15</accession>
<dbReference type="GO" id="GO:0032259">
    <property type="term" value="P:methylation"/>
    <property type="evidence" value="ECO:0007669"/>
    <property type="project" value="UniProtKB-KW"/>
</dbReference>
<dbReference type="GO" id="GO:0008168">
    <property type="term" value="F:methyltransferase activity"/>
    <property type="evidence" value="ECO:0007669"/>
    <property type="project" value="UniProtKB-KW"/>
</dbReference>
<dbReference type="Pfam" id="PF22013">
    <property type="entry name" value="PG_1098_Fer"/>
    <property type="match status" value="1"/>
</dbReference>
<dbReference type="Proteomes" id="UP000236146">
    <property type="component" value="Unassembled WGS sequence"/>
</dbReference>
<dbReference type="OrthoDB" id="1000417at2"/>
<dbReference type="InterPro" id="IPR054168">
    <property type="entry name" value="PG_1098_Fer"/>
</dbReference>
<dbReference type="InterPro" id="IPR029063">
    <property type="entry name" value="SAM-dependent_MTases_sf"/>
</dbReference>
<dbReference type="SUPFAM" id="SSF53335">
    <property type="entry name" value="S-adenosyl-L-methionine-dependent methyltransferases"/>
    <property type="match status" value="1"/>
</dbReference>
<organism evidence="3 4">
    <name type="scientific">Gardnerella vaginalis</name>
    <dbReference type="NCBI Taxonomy" id="2702"/>
    <lineage>
        <taxon>Bacteria</taxon>
        <taxon>Bacillati</taxon>
        <taxon>Actinomycetota</taxon>
        <taxon>Actinomycetes</taxon>
        <taxon>Bifidobacteriales</taxon>
        <taxon>Bifidobacteriaceae</taxon>
        <taxon>Gardnerella</taxon>
    </lineage>
</organism>
<feature type="domain" description="PG-1098 ferredoxin-like" evidence="2">
    <location>
        <begin position="353"/>
        <end position="396"/>
    </location>
</feature>
<dbReference type="AlphaFoldDB" id="A0A2K1SV15"/>
<evidence type="ECO:0000313" key="4">
    <source>
        <dbReference type="Proteomes" id="UP000236146"/>
    </source>
</evidence>
<keyword evidence="3" id="KW-0489">Methyltransferase</keyword>